<dbReference type="InterPro" id="IPR039575">
    <property type="entry name" value="P3H"/>
</dbReference>
<evidence type="ECO:0000256" key="7">
    <source>
        <dbReference type="ARBA" id="ARBA00023002"/>
    </source>
</evidence>
<keyword evidence="8" id="KW-0408">Iron</keyword>
<dbReference type="InterPro" id="IPR005123">
    <property type="entry name" value="Oxoglu/Fe-dep_dioxygenase_dom"/>
</dbReference>
<accession>A0A6J5QXI1</accession>
<dbReference type="GO" id="GO:0031418">
    <property type="term" value="F:L-ascorbic acid binding"/>
    <property type="evidence" value="ECO:0007669"/>
    <property type="project" value="InterPro"/>
</dbReference>
<evidence type="ECO:0000313" key="10">
    <source>
        <dbReference type="EMBL" id="CAB4185748.1"/>
    </source>
</evidence>
<name>A0A6J5QXI1_9CAUD</name>
<dbReference type="EC" id="1.14.11.7" evidence="3"/>
<comment type="cofactor">
    <cofactor evidence="2">
        <name>Fe cation</name>
        <dbReference type="ChEBI" id="CHEBI:24875"/>
    </cofactor>
</comment>
<dbReference type="PANTHER" id="PTHR14049">
    <property type="entry name" value="LEPRECAN 1"/>
    <property type="match status" value="1"/>
</dbReference>
<dbReference type="SMART" id="SM00702">
    <property type="entry name" value="P4Hc"/>
    <property type="match status" value="1"/>
</dbReference>
<proteinExistence type="predicted"/>
<evidence type="ECO:0000259" key="9">
    <source>
        <dbReference type="PROSITE" id="PS51471"/>
    </source>
</evidence>
<dbReference type="PANTHER" id="PTHR14049:SF5">
    <property type="entry name" value="PROLYL 3-HYDROXYLASE 1"/>
    <property type="match status" value="1"/>
</dbReference>
<dbReference type="InterPro" id="IPR006620">
    <property type="entry name" value="Pro_4_hyd_alph"/>
</dbReference>
<dbReference type="GO" id="GO:0032963">
    <property type="term" value="P:collagen metabolic process"/>
    <property type="evidence" value="ECO:0007669"/>
    <property type="project" value="InterPro"/>
</dbReference>
<evidence type="ECO:0000256" key="5">
    <source>
        <dbReference type="ARBA" id="ARBA00022737"/>
    </source>
</evidence>
<sequence length="198" mass="22633">MLNEGYGIPTGFWGSDASRIIVVEDFLEKDKADILYNYIKNNQIWHSTQPTDEWKDRVHTHDQFTDDVVLSVAKDVIHRVQKHIEKTMCVTLSMGGPSMVKWRVGNGINPAHIDRTEYGKTYDISSLLYLNDSYAGGSIYFPNQDKTIRPVKGNLIFFPSDSNFPHGVTTVEEGERYTMPNFWQVFSAKNEETGEIYG</sequence>
<evidence type="ECO:0000256" key="6">
    <source>
        <dbReference type="ARBA" id="ARBA00022964"/>
    </source>
</evidence>
<organism evidence="10">
    <name type="scientific">uncultured Caudovirales phage</name>
    <dbReference type="NCBI Taxonomy" id="2100421"/>
    <lineage>
        <taxon>Viruses</taxon>
        <taxon>Duplodnaviria</taxon>
        <taxon>Heunggongvirae</taxon>
        <taxon>Uroviricota</taxon>
        <taxon>Caudoviricetes</taxon>
        <taxon>Peduoviridae</taxon>
        <taxon>Maltschvirus</taxon>
        <taxon>Maltschvirus maltsch</taxon>
    </lineage>
</organism>
<feature type="domain" description="Fe2OG dioxygenase" evidence="9">
    <location>
        <begin position="90"/>
        <end position="186"/>
    </location>
</feature>
<keyword evidence="4" id="KW-0479">Metal-binding</keyword>
<keyword evidence="6 10" id="KW-0223">Dioxygenase</keyword>
<dbReference type="PROSITE" id="PS51471">
    <property type="entry name" value="FE2OG_OXY"/>
    <property type="match status" value="1"/>
</dbReference>
<evidence type="ECO:0000256" key="3">
    <source>
        <dbReference type="ARBA" id="ARBA00012262"/>
    </source>
</evidence>
<evidence type="ECO:0000256" key="1">
    <source>
        <dbReference type="ARBA" id="ARBA00001961"/>
    </source>
</evidence>
<keyword evidence="5" id="KW-0677">Repeat</keyword>
<keyword evidence="7" id="KW-0560">Oxidoreductase</keyword>
<evidence type="ECO:0000256" key="4">
    <source>
        <dbReference type="ARBA" id="ARBA00022723"/>
    </source>
</evidence>
<dbReference type="GO" id="GO:0019797">
    <property type="term" value="F:procollagen-proline 3-dioxygenase activity"/>
    <property type="evidence" value="ECO:0007669"/>
    <property type="project" value="UniProtKB-EC"/>
</dbReference>
<dbReference type="Pfam" id="PF13640">
    <property type="entry name" value="2OG-FeII_Oxy_3"/>
    <property type="match status" value="1"/>
</dbReference>
<evidence type="ECO:0000256" key="8">
    <source>
        <dbReference type="ARBA" id="ARBA00023004"/>
    </source>
</evidence>
<gene>
    <name evidence="10" type="ORF">UFOVP1130_114</name>
</gene>
<dbReference type="InterPro" id="IPR044862">
    <property type="entry name" value="Pro_4_hyd_alph_FE2OG_OXY"/>
</dbReference>
<dbReference type="GO" id="GO:0005506">
    <property type="term" value="F:iron ion binding"/>
    <property type="evidence" value="ECO:0007669"/>
    <property type="project" value="InterPro"/>
</dbReference>
<dbReference type="Gene3D" id="2.60.120.620">
    <property type="entry name" value="q2cbj1_9rhob like domain"/>
    <property type="match status" value="1"/>
</dbReference>
<comment type="cofactor">
    <cofactor evidence="1">
        <name>L-ascorbate</name>
        <dbReference type="ChEBI" id="CHEBI:38290"/>
    </cofactor>
</comment>
<evidence type="ECO:0000256" key="2">
    <source>
        <dbReference type="ARBA" id="ARBA00001962"/>
    </source>
</evidence>
<protein>
    <recommendedName>
        <fullName evidence="3">procollagen-proline 3-dioxygenase</fullName>
        <ecNumber evidence="3">1.14.11.7</ecNumber>
    </recommendedName>
</protein>
<dbReference type="EMBL" id="LR797078">
    <property type="protein sequence ID" value="CAB4185748.1"/>
    <property type="molecule type" value="Genomic_DNA"/>
</dbReference>
<reference evidence="10" key="1">
    <citation type="submission" date="2020-05" db="EMBL/GenBank/DDBJ databases">
        <authorList>
            <person name="Chiriac C."/>
            <person name="Salcher M."/>
            <person name="Ghai R."/>
            <person name="Kavagutti S V."/>
        </authorList>
    </citation>
    <scope>NUCLEOTIDE SEQUENCE</scope>
</reference>